<dbReference type="InterPro" id="IPR003593">
    <property type="entry name" value="AAA+_ATPase"/>
</dbReference>
<dbReference type="PROSITE" id="PS00211">
    <property type="entry name" value="ABC_TRANSPORTER_1"/>
    <property type="match status" value="1"/>
</dbReference>
<protein>
    <submittedName>
        <fullName evidence="7">ABC transporter ATP-binding protein</fullName>
    </submittedName>
</protein>
<evidence type="ECO:0000256" key="4">
    <source>
        <dbReference type="ARBA" id="ARBA00022840"/>
    </source>
</evidence>
<sequence length="264" mass="27976">MTAAAASVRGRAWVGGAPLFAPVDLRLDGAGWTCLLGPSGVGKSTILRLIAGLETGARFQGEVTRDQPVALMAQDPGLIPWLDVTGNVTLGARLRGTLRASSLPQYPGGRRGSPVDGTPRRGTEPRADPAARAAALIAAVGLADRAHHLPANLSGGQRQRAALARTLFEDRPLVLLDEPFSALDARTRAQMQDLAARLLEGRTVLLVTHDPAEAARLGDRILLLREQGLSEWPVPIPRPQAAARPYDAPEVLALQAELMRGMMA</sequence>
<feature type="compositionally biased region" description="Basic and acidic residues" evidence="5">
    <location>
        <begin position="118"/>
        <end position="129"/>
    </location>
</feature>
<dbReference type="SMART" id="SM00382">
    <property type="entry name" value="AAA"/>
    <property type="match status" value="1"/>
</dbReference>
<proteinExistence type="inferred from homology"/>
<dbReference type="InterPro" id="IPR017871">
    <property type="entry name" value="ABC_transporter-like_CS"/>
</dbReference>
<dbReference type="PROSITE" id="PS50893">
    <property type="entry name" value="ABC_TRANSPORTER_2"/>
    <property type="match status" value="1"/>
</dbReference>
<evidence type="ECO:0000313" key="8">
    <source>
        <dbReference type="Proteomes" id="UP001595596"/>
    </source>
</evidence>
<organism evidence="7 8">
    <name type="scientific">Paracoccus simplex</name>
    <dbReference type="NCBI Taxonomy" id="2086346"/>
    <lineage>
        <taxon>Bacteria</taxon>
        <taxon>Pseudomonadati</taxon>
        <taxon>Pseudomonadota</taxon>
        <taxon>Alphaproteobacteria</taxon>
        <taxon>Rhodobacterales</taxon>
        <taxon>Paracoccaceae</taxon>
        <taxon>Paracoccus</taxon>
    </lineage>
</organism>
<feature type="domain" description="ABC transporter" evidence="6">
    <location>
        <begin position="3"/>
        <end position="251"/>
    </location>
</feature>
<dbReference type="PANTHER" id="PTHR42788:SF19">
    <property type="entry name" value="ALIPHATIC SULFONATES IMPORT ATP-BINDING PROTEIN SSUB 2"/>
    <property type="match status" value="1"/>
</dbReference>
<reference evidence="8" key="1">
    <citation type="journal article" date="2019" name="Int. J. Syst. Evol. Microbiol.">
        <title>The Global Catalogue of Microorganisms (GCM) 10K type strain sequencing project: providing services to taxonomists for standard genome sequencing and annotation.</title>
        <authorList>
            <consortium name="The Broad Institute Genomics Platform"/>
            <consortium name="The Broad Institute Genome Sequencing Center for Infectious Disease"/>
            <person name="Wu L."/>
            <person name="Ma J."/>
        </authorList>
    </citation>
    <scope>NUCLEOTIDE SEQUENCE [LARGE SCALE GENOMIC DNA]</scope>
    <source>
        <strain evidence="8">VKM B-3226</strain>
    </source>
</reference>
<dbReference type="GO" id="GO:0005524">
    <property type="term" value="F:ATP binding"/>
    <property type="evidence" value="ECO:0007669"/>
    <property type="project" value="UniProtKB-KW"/>
</dbReference>
<evidence type="ECO:0000259" key="6">
    <source>
        <dbReference type="PROSITE" id="PS50893"/>
    </source>
</evidence>
<keyword evidence="3" id="KW-0547">Nucleotide-binding</keyword>
<evidence type="ECO:0000256" key="3">
    <source>
        <dbReference type="ARBA" id="ARBA00022741"/>
    </source>
</evidence>
<name>A0ABV7S6Z5_9RHOB</name>
<accession>A0ABV7S6Z5</accession>
<keyword evidence="8" id="KW-1185">Reference proteome</keyword>
<evidence type="ECO:0000313" key="7">
    <source>
        <dbReference type="EMBL" id="MFC3571519.1"/>
    </source>
</evidence>
<dbReference type="InterPro" id="IPR027417">
    <property type="entry name" value="P-loop_NTPase"/>
</dbReference>
<dbReference type="InterPro" id="IPR003439">
    <property type="entry name" value="ABC_transporter-like_ATP-bd"/>
</dbReference>
<feature type="region of interest" description="Disordered" evidence="5">
    <location>
        <begin position="101"/>
        <end position="129"/>
    </location>
</feature>
<dbReference type="PANTHER" id="PTHR42788">
    <property type="entry name" value="TAURINE IMPORT ATP-BINDING PROTEIN-RELATED"/>
    <property type="match status" value="1"/>
</dbReference>
<dbReference type="SUPFAM" id="SSF52540">
    <property type="entry name" value="P-loop containing nucleoside triphosphate hydrolases"/>
    <property type="match status" value="1"/>
</dbReference>
<dbReference type="Proteomes" id="UP001595596">
    <property type="component" value="Unassembled WGS sequence"/>
</dbReference>
<dbReference type="RefSeq" id="WP_379033436.1">
    <property type="nucleotide sequence ID" value="NZ_JBHRXE010000063.1"/>
</dbReference>
<dbReference type="InterPro" id="IPR050166">
    <property type="entry name" value="ABC_transporter_ATP-bind"/>
</dbReference>
<gene>
    <name evidence="7" type="ORF">ACFOMP_18880</name>
</gene>
<dbReference type="Pfam" id="PF00005">
    <property type="entry name" value="ABC_tran"/>
    <property type="match status" value="1"/>
</dbReference>
<evidence type="ECO:0000256" key="1">
    <source>
        <dbReference type="ARBA" id="ARBA00005417"/>
    </source>
</evidence>
<comment type="caution">
    <text evidence="7">The sequence shown here is derived from an EMBL/GenBank/DDBJ whole genome shotgun (WGS) entry which is preliminary data.</text>
</comment>
<evidence type="ECO:0000256" key="2">
    <source>
        <dbReference type="ARBA" id="ARBA00022448"/>
    </source>
</evidence>
<dbReference type="Gene3D" id="3.40.50.300">
    <property type="entry name" value="P-loop containing nucleotide triphosphate hydrolases"/>
    <property type="match status" value="1"/>
</dbReference>
<comment type="similarity">
    <text evidence="1">Belongs to the ABC transporter superfamily.</text>
</comment>
<keyword evidence="2" id="KW-0813">Transport</keyword>
<evidence type="ECO:0000256" key="5">
    <source>
        <dbReference type="SAM" id="MobiDB-lite"/>
    </source>
</evidence>
<dbReference type="EMBL" id="JBHRXE010000063">
    <property type="protein sequence ID" value="MFC3571519.1"/>
    <property type="molecule type" value="Genomic_DNA"/>
</dbReference>
<keyword evidence="4 7" id="KW-0067">ATP-binding</keyword>